<reference evidence="14" key="4">
    <citation type="submission" date="2017-10" db="EMBL/GenBank/DDBJ databases">
        <authorList>
            <person name="Frank J."/>
        </authorList>
    </citation>
    <scope>NUCLEOTIDE SEQUENCE [LARGE SCALE GENOMIC DNA]</scope>
</reference>
<keyword evidence="6 12" id="KW-0238">DNA-binding</keyword>
<dbReference type="OrthoDB" id="9807827at2"/>
<evidence type="ECO:0000313" key="11">
    <source>
        <dbReference type="EMBL" id="CAJ75085.1"/>
    </source>
</evidence>
<dbReference type="Pfam" id="PF00072">
    <property type="entry name" value="Response_reg"/>
    <property type="match status" value="1"/>
</dbReference>
<evidence type="ECO:0000256" key="6">
    <source>
        <dbReference type="ARBA" id="ARBA00023125"/>
    </source>
</evidence>
<dbReference type="SMART" id="SM00448">
    <property type="entry name" value="REC"/>
    <property type="match status" value="1"/>
</dbReference>
<keyword evidence="4" id="KW-0902">Two-component regulatory system</keyword>
<name>Q1Q500_KUEST</name>
<dbReference type="Gene3D" id="3.40.50.2300">
    <property type="match status" value="1"/>
</dbReference>
<dbReference type="PROSITE" id="PS00675">
    <property type="entry name" value="SIGMA54_INTERACT_1"/>
    <property type="match status" value="1"/>
</dbReference>
<dbReference type="PROSITE" id="PS00688">
    <property type="entry name" value="SIGMA54_INTERACT_3"/>
    <property type="match status" value="1"/>
</dbReference>
<gene>
    <name evidence="11" type="primary">atoC</name>
    <name evidence="13" type="synonym">atoC_1</name>
    <name evidence="12" type="synonym">yfhA</name>
    <name evidence="12" type="ORF">KsCSTR_31360</name>
    <name evidence="13" type="ORF">KSMBR1_0301</name>
    <name evidence="11" type="ORF">kuste4323</name>
</gene>
<keyword evidence="14" id="KW-1185">Reference proteome</keyword>
<feature type="domain" description="Response regulatory" evidence="10">
    <location>
        <begin position="5"/>
        <end position="119"/>
    </location>
</feature>
<dbReference type="FunFam" id="3.40.50.2300:FF:000018">
    <property type="entry name" value="DNA-binding transcriptional regulator NtrC"/>
    <property type="match status" value="1"/>
</dbReference>
<evidence type="ECO:0000256" key="7">
    <source>
        <dbReference type="ARBA" id="ARBA00023163"/>
    </source>
</evidence>
<dbReference type="SUPFAM" id="SSF46689">
    <property type="entry name" value="Homeodomain-like"/>
    <property type="match status" value="1"/>
</dbReference>
<evidence type="ECO:0000313" key="12">
    <source>
        <dbReference type="EMBL" id="QII12515.1"/>
    </source>
</evidence>
<dbReference type="InterPro" id="IPR001789">
    <property type="entry name" value="Sig_transdc_resp-reg_receiver"/>
</dbReference>
<evidence type="ECO:0000256" key="4">
    <source>
        <dbReference type="ARBA" id="ARBA00023012"/>
    </source>
</evidence>
<dbReference type="EMBL" id="CP049055">
    <property type="protein sequence ID" value="QII12515.1"/>
    <property type="molecule type" value="Genomic_DNA"/>
</dbReference>
<dbReference type="KEGG" id="kst:KSMBR1_0301"/>
<dbReference type="Proteomes" id="UP000501926">
    <property type="component" value="Chromosome"/>
</dbReference>
<dbReference type="PANTHER" id="PTHR32071">
    <property type="entry name" value="TRANSCRIPTIONAL REGULATORY PROTEIN"/>
    <property type="match status" value="1"/>
</dbReference>
<reference evidence="11" key="2">
    <citation type="submission" date="2006-01" db="EMBL/GenBank/DDBJ databases">
        <authorList>
            <person name="Genoscope"/>
        </authorList>
    </citation>
    <scope>NUCLEOTIDE SEQUENCE</scope>
</reference>
<dbReference type="InterPro" id="IPR027417">
    <property type="entry name" value="P-loop_NTPase"/>
</dbReference>
<dbReference type="AlphaFoldDB" id="Q1Q500"/>
<dbReference type="GO" id="GO:0006355">
    <property type="term" value="P:regulation of DNA-templated transcription"/>
    <property type="evidence" value="ECO:0007669"/>
    <property type="project" value="InterPro"/>
</dbReference>
<dbReference type="EMBL" id="LT934425">
    <property type="protein sequence ID" value="SOH02817.1"/>
    <property type="molecule type" value="Genomic_DNA"/>
</dbReference>
<dbReference type="GO" id="GO:0005524">
    <property type="term" value="F:ATP binding"/>
    <property type="evidence" value="ECO:0007669"/>
    <property type="project" value="UniProtKB-KW"/>
</dbReference>
<dbReference type="SUPFAM" id="SSF52540">
    <property type="entry name" value="P-loop containing nucleoside triphosphate hydrolases"/>
    <property type="match status" value="1"/>
</dbReference>
<dbReference type="InterPro" id="IPR011006">
    <property type="entry name" value="CheY-like_superfamily"/>
</dbReference>
<evidence type="ECO:0000259" key="10">
    <source>
        <dbReference type="PROSITE" id="PS50110"/>
    </source>
</evidence>
<dbReference type="FunFam" id="3.40.50.300:FF:000006">
    <property type="entry name" value="DNA-binding transcriptional regulator NtrC"/>
    <property type="match status" value="1"/>
</dbReference>
<dbReference type="CDD" id="cd00009">
    <property type="entry name" value="AAA"/>
    <property type="match status" value="1"/>
</dbReference>
<evidence type="ECO:0000313" key="13">
    <source>
        <dbReference type="EMBL" id="SOH02817.1"/>
    </source>
</evidence>
<dbReference type="InterPro" id="IPR058031">
    <property type="entry name" value="AAA_lid_NorR"/>
</dbReference>
<evidence type="ECO:0000256" key="2">
    <source>
        <dbReference type="ARBA" id="ARBA00022741"/>
    </source>
</evidence>
<evidence type="ECO:0000256" key="3">
    <source>
        <dbReference type="ARBA" id="ARBA00022840"/>
    </source>
</evidence>
<dbReference type="Proteomes" id="UP000221734">
    <property type="component" value="Chromosome Kuenenia_stuttgartiensis_MBR1"/>
</dbReference>
<reference evidence="11" key="1">
    <citation type="journal article" date="2006" name="Nature">
        <title>Deciphering the evolution and metabolism of an anammox bacterium from a community genome.</title>
        <authorList>
            <person name="Strous M."/>
            <person name="Pelletier E."/>
            <person name="Mangenot S."/>
            <person name="Rattei T."/>
            <person name="Lehner A."/>
            <person name="Taylor M.W."/>
            <person name="Horn M."/>
            <person name="Daims H."/>
            <person name="Bartol-Mavel D."/>
            <person name="Wincker P."/>
            <person name="Barbe V."/>
            <person name="Fonknechten N."/>
            <person name="Vallenet D."/>
            <person name="Segurens B."/>
            <person name="Schenowitz-Truong C."/>
            <person name="Medigue C."/>
            <person name="Collingro A."/>
            <person name="Snel B."/>
            <person name="Dutilh B.E."/>
            <person name="OpDenCamp H.J.M."/>
            <person name="vanDerDrift C."/>
            <person name="Cirpus I."/>
            <person name="vanDePas-Schoonen K.T."/>
            <person name="Harhangi H.R."/>
            <person name="vanNiftrik L."/>
            <person name="Schmid M."/>
            <person name="Keltjens J."/>
            <person name="vanDeVossenberg J."/>
            <person name="Kartal B."/>
            <person name="Meier H."/>
            <person name="Frishman D."/>
            <person name="Huynen M.A."/>
            <person name="Mewes H."/>
            <person name="Weissenbach J."/>
            <person name="Jetten M.S.M."/>
            <person name="Wagner M."/>
            <person name="LePaslier D."/>
        </authorList>
    </citation>
    <scope>NUCLEOTIDE SEQUENCE</scope>
</reference>
<accession>Q1Q500</accession>
<keyword evidence="3" id="KW-0067">ATP-binding</keyword>
<reference evidence="13" key="3">
    <citation type="submission" date="2017-10" db="EMBL/GenBank/DDBJ databases">
        <authorList>
            <person name="Banno H."/>
            <person name="Chua N.-H."/>
        </authorList>
    </citation>
    <scope>NUCLEOTIDE SEQUENCE [LARGE SCALE GENOMIC DNA]</scope>
    <source>
        <strain evidence="13">Kuenenia_mbr1_ru-nijmegen</strain>
    </source>
</reference>
<evidence type="ECO:0000259" key="9">
    <source>
        <dbReference type="PROSITE" id="PS50045"/>
    </source>
</evidence>
<feature type="domain" description="Sigma-54 factor interaction" evidence="9">
    <location>
        <begin position="144"/>
        <end position="373"/>
    </location>
</feature>
<organism evidence="11">
    <name type="scientific">Kuenenia stuttgartiensis</name>
    <dbReference type="NCBI Taxonomy" id="174633"/>
    <lineage>
        <taxon>Bacteria</taxon>
        <taxon>Pseudomonadati</taxon>
        <taxon>Planctomycetota</taxon>
        <taxon>Candidatus Brocadiia</taxon>
        <taxon>Candidatus Brocadiales</taxon>
        <taxon>Candidatus Brocadiaceae</taxon>
        <taxon>Candidatus Kuenenia</taxon>
    </lineage>
</organism>
<dbReference type="SUPFAM" id="SSF52172">
    <property type="entry name" value="CheY-like"/>
    <property type="match status" value="1"/>
</dbReference>
<dbReference type="PROSITE" id="PS50045">
    <property type="entry name" value="SIGMA54_INTERACT_4"/>
    <property type="match status" value="1"/>
</dbReference>
<dbReference type="InterPro" id="IPR009057">
    <property type="entry name" value="Homeodomain-like_sf"/>
</dbReference>
<evidence type="ECO:0000256" key="1">
    <source>
        <dbReference type="ARBA" id="ARBA00022553"/>
    </source>
</evidence>
<dbReference type="Pfam" id="PF25601">
    <property type="entry name" value="AAA_lid_14"/>
    <property type="match status" value="1"/>
</dbReference>
<dbReference type="InterPro" id="IPR025662">
    <property type="entry name" value="Sigma_54_int_dom_ATP-bd_1"/>
</dbReference>
<evidence type="ECO:0000256" key="8">
    <source>
        <dbReference type="PROSITE-ProRule" id="PRU00169"/>
    </source>
</evidence>
<dbReference type="InterPro" id="IPR025944">
    <property type="entry name" value="Sigma_54_int_dom_CS"/>
</dbReference>
<reference evidence="12 15" key="5">
    <citation type="submission" date="2020-02" db="EMBL/GenBank/DDBJ databases">
        <title>Newly sequenced genome of strain CSTR1 showed variability in Candidatus Kuenenia stuttgartiensis genomes.</title>
        <authorList>
            <person name="Ding C."/>
            <person name="Adrian L."/>
        </authorList>
    </citation>
    <scope>NUCLEOTIDE SEQUENCE [LARGE SCALE GENOMIC DNA]</scope>
    <source>
        <strain evidence="12 15">CSTR1</strain>
    </source>
</reference>
<dbReference type="RefSeq" id="WP_099323732.1">
    <property type="nucleotide sequence ID" value="NZ_CP049055.1"/>
</dbReference>
<evidence type="ECO:0000256" key="5">
    <source>
        <dbReference type="ARBA" id="ARBA00023015"/>
    </source>
</evidence>
<keyword evidence="1 8" id="KW-0597">Phosphoprotein</keyword>
<proteinExistence type="predicted"/>
<protein>
    <submittedName>
        <fullName evidence="12">Putative DNA-binding response regulator in two-component system</fullName>
    </submittedName>
    <submittedName>
        <fullName evidence="11">Strongly similar to sigma 54 response regulator</fullName>
    </submittedName>
</protein>
<keyword evidence="5" id="KW-0805">Transcription regulation</keyword>
<dbReference type="Gene3D" id="3.40.50.300">
    <property type="entry name" value="P-loop containing nucleotide triphosphate hydrolases"/>
    <property type="match status" value="1"/>
</dbReference>
<dbReference type="SMART" id="SM00382">
    <property type="entry name" value="AAA"/>
    <property type="match status" value="1"/>
</dbReference>
<sequence length="457" mass="52161">MSKEKILIIDDDASILEVLQMRLKALGYSVSIAKDGDEAKTVLFQNKINLVLVDLRLSEENGIELMRDIIKNYPKLPIIIITAHGSIESAVEAMRRGAYSYIAKPFRNDDLAMQIKNALEKQRLTQEIEYLRNQLDERNNFNPIIGKNKQMLEILELVSRVSKTDCNVIIYGESGTGKELIARAIHQNSNRANGPFIATNCGAIPEGLLENELFGHIRGAYTDAHESKEGLFAQADKGSIFLDEISNTSMIFQIKLLRVLQEREIKPVGSTKNRKINVRIIAASNTDLQKAVSEGTFRDDLFYRIHVMPVYLPPLRQRKDDIPLLATYFITEFCKALKKDPLGFSPAALQRMLLYDWPGNIRELRNKIEHAAIVANKNNIEPEDIFPERNTTTNVFHSYKDAKERFEREYIENLLKANNGNITNASKMASRYRADIYKLIKKYNINPEDYKAHVSKL</sequence>
<dbReference type="GO" id="GO:0000160">
    <property type="term" value="P:phosphorelay signal transduction system"/>
    <property type="evidence" value="ECO:0007669"/>
    <property type="project" value="UniProtKB-KW"/>
</dbReference>
<dbReference type="PROSITE" id="PS00676">
    <property type="entry name" value="SIGMA54_INTERACT_2"/>
    <property type="match status" value="1"/>
</dbReference>
<evidence type="ECO:0000313" key="15">
    <source>
        <dbReference type="Proteomes" id="UP000501926"/>
    </source>
</evidence>
<dbReference type="Gene3D" id="1.10.10.60">
    <property type="entry name" value="Homeodomain-like"/>
    <property type="match status" value="1"/>
</dbReference>
<dbReference type="InterPro" id="IPR025943">
    <property type="entry name" value="Sigma_54_int_dom_ATP-bd_2"/>
</dbReference>
<dbReference type="GO" id="GO:0003677">
    <property type="term" value="F:DNA binding"/>
    <property type="evidence" value="ECO:0007669"/>
    <property type="project" value="UniProtKB-KW"/>
</dbReference>
<dbReference type="Gene3D" id="1.10.8.60">
    <property type="match status" value="1"/>
</dbReference>
<dbReference type="InterPro" id="IPR002078">
    <property type="entry name" value="Sigma_54_int"/>
</dbReference>
<feature type="modified residue" description="4-aspartylphosphate" evidence="8">
    <location>
        <position position="54"/>
    </location>
</feature>
<keyword evidence="7" id="KW-0804">Transcription</keyword>
<evidence type="ECO:0000313" key="14">
    <source>
        <dbReference type="Proteomes" id="UP000221734"/>
    </source>
</evidence>
<dbReference type="EMBL" id="CT573071">
    <property type="protein sequence ID" value="CAJ75085.1"/>
    <property type="molecule type" value="Genomic_DNA"/>
</dbReference>
<dbReference type="PROSITE" id="PS50110">
    <property type="entry name" value="RESPONSE_REGULATORY"/>
    <property type="match status" value="1"/>
</dbReference>
<dbReference type="Pfam" id="PF00158">
    <property type="entry name" value="Sigma54_activat"/>
    <property type="match status" value="1"/>
</dbReference>
<dbReference type="InterPro" id="IPR003593">
    <property type="entry name" value="AAA+_ATPase"/>
</dbReference>
<keyword evidence="2" id="KW-0547">Nucleotide-binding</keyword>